<dbReference type="EMBL" id="JASFZW010000002">
    <property type="protein sequence ID" value="KAK2079804.1"/>
    <property type="molecule type" value="Genomic_DNA"/>
</dbReference>
<proteinExistence type="predicted"/>
<name>A0AAD9IJQ3_PROWI</name>
<dbReference type="Proteomes" id="UP001255856">
    <property type="component" value="Unassembled WGS sequence"/>
</dbReference>
<dbReference type="SUPFAM" id="SSF118359">
    <property type="entry name" value="Expressed protein At2g23090/F21P24.15"/>
    <property type="match status" value="1"/>
</dbReference>
<feature type="region of interest" description="Disordered" evidence="1">
    <location>
        <begin position="57"/>
        <end position="79"/>
    </location>
</feature>
<gene>
    <name evidence="3" type="ORF">QBZ16_002199</name>
</gene>
<evidence type="ECO:0000313" key="3">
    <source>
        <dbReference type="EMBL" id="KAK2079804.1"/>
    </source>
</evidence>
<reference evidence="3" key="1">
    <citation type="submission" date="2021-01" db="EMBL/GenBank/DDBJ databases">
        <authorList>
            <person name="Eckstrom K.M.E."/>
        </authorList>
    </citation>
    <scope>NUCLEOTIDE SEQUENCE</scope>
    <source>
        <strain evidence="3">UVCC 0001</strain>
    </source>
</reference>
<dbReference type="Gene3D" id="4.10.1050.10">
    <property type="entry name" value="At2g23090-like"/>
    <property type="match status" value="1"/>
</dbReference>
<dbReference type="InterPro" id="IPR026939">
    <property type="entry name" value="ZNF706/At2g23090_sf"/>
</dbReference>
<protein>
    <recommendedName>
        <fullName evidence="2">At2g23090-like zinc-binding domain-containing protein</fullName>
    </recommendedName>
</protein>
<dbReference type="PANTHER" id="PTHR33788">
    <property type="entry name" value="OS07G0114300 PROTEIN"/>
    <property type="match status" value="1"/>
</dbReference>
<feature type="region of interest" description="Disordered" evidence="1">
    <location>
        <begin position="1"/>
        <end position="31"/>
    </location>
</feature>
<evidence type="ECO:0000313" key="4">
    <source>
        <dbReference type="Proteomes" id="UP001255856"/>
    </source>
</evidence>
<keyword evidence="4" id="KW-1185">Reference proteome</keyword>
<dbReference type="AlphaFoldDB" id="A0AAD9IJQ3"/>
<organism evidence="3 4">
    <name type="scientific">Prototheca wickerhamii</name>
    <dbReference type="NCBI Taxonomy" id="3111"/>
    <lineage>
        <taxon>Eukaryota</taxon>
        <taxon>Viridiplantae</taxon>
        <taxon>Chlorophyta</taxon>
        <taxon>core chlorophytes</taxon>
        <taxon>Trebouxiophyceae</taxon>
        <taxon>Chlorellales</taxon>
        <taxon>Chlorellaceae</taxon>
        <taxon>Prototheca</taxon>
    </lineage>
</organism>
<dbReference type="PANTHER" id="PTHR33788:SF1">
    <property type="entry name" value="ZINC-BINDING PROTEIN"/>
    <property type="match status" value="1"/>
</dbReference>
<sequence length="79" mass="8729">MGGGNAQKTAMARAKKQEMDKKRKAGGSQLKANNAAQNIICQVCRSTFICTSTEAKLKEHSENRHPKNTFPECFPDFKA</sequence>
<dbReference type="InterPro" id="IPR039438">
    <property type="entry name" value="At2g23090-like_Znf"/>
</dbReference>
<evidence type="ECO:0000256" key="1">
    <source>
        <dbReference type="SAM" id="MobiDB-lite"/>
    </source>
</evidence>
<comment type="caution">
    <text evidence="3">The sequence shown here is derived from an EMBL/GenBank/DDBJ whole genome shotgun (WGS) entry which is preliminary data.</text>
</comment>
<accession>A0AAD9IJQ3</accession>
<dbReference type="InterPro" id="IPR039713">
    <property type="entry name" value="At2g23090-like"/>
</dbReference>
<dbReference type="Pfam" id="PF12907">
    <property type="entry name" value="zf-met2"/>
    <property type="match status" value="1"/>
</dbReference>
<evidence type="ECO:0000259" key="2">
    <source>
        <dbReference type="Pfam" id="PF12907"/>
    </source>
</evidence>
<feature type="domain" description="At2g23090-like zinc-binding" evidence="2">
    <location>
        <begin position="40"/>
        <end position="76"/>
    </location>
</feature>